<keyword evidence="3" id="KW-1185">Reference proteome</keyword>
<evidence type="ECO:0000313" key="3">
    <source>
        <dbReference type="Proteomes" id="UP000008311"/>
    </source>
</evidence>
<dbReference type="EMBL" id="EQ974024">
    <property type="protein sequence ID" value="EEF35334.1"/>
    <property type="molecule type" value="Genomic_DNA"/>
</dbReference>
<evidence type="ECO:0000313" key="2">
    <source>
        <dbReference type="EMBL" id="EEF35334.1"/>
    </source>
</evidence>
<gene>
    <name evidence="2" type="ORF">RCOM_0832720</name>
</gene>
<feature type="region of interest" description="Disordered" evidence="1">
    <location>
        <begin position="34"/>
        <end position="61"/>
    </location>
</feature>
<name>B9SM15_RICCO</name>
<evidence type="ECO:0000256" key="1">
    <source>
        <dbReference type="SAM" id="MobiDB-lite"/>
    </source>
</evidence>
<accession>B9SM15</accession>
<dbReference type="InParanoid" id="B9SM15"/>
<dbReference type="Proteomes" id="UP000008311">
    <property type="component" value="Unassembled WGS sequence"/>
</dbReference>
<proteinExistence type="predicted"/>
<dbReference type="AlphaFoldDB" id="B9SM15"/>
<sequence length="61" mass="6323">MKKPIVCMSLADETKEVVTLWSKFSASNNLVGVESETDASGPYMGKKGGGAVEDKDNGGTG</sequence>
<feature type="compositionally biased region" description="Basic and acidic residues" evidence="1">
    <location>
        <begin position="52"/>
        <end position="61"/>
    </location>
</feature>
<protein>
    <submittedName>
        <fullName evidence="2">Uncharacterized protein</fullName>
    </submittedName>
</protein>
<reference evidence="3" key="1">
    <citation type="journal article" date="2010" name="Nat. Biotechnol.">
        <title>Draft genome sequence of the oilseed species Ricinus communis.</title>
        <authorList>
            <person name="Chan A.P."/>
            <person name="Crabtree J."/>
            <person name="Zhao Q."/>
            <person name="Lorenzi H."/>
            <person name="Orvis J."/>
            <person name="Puiu D."/>
            <person name="Melake-Berhan A."/>
            <person name="Jones K.M."/>
            <person name="Redman J."/>
            <person name="Chen G."/>
            <person name="Cahoon E.B."/>
            <person name="Gedil M."/>
            <person name="Stanke M."/>
            <person name="Haas B.J."/>
            <person name="Wortman J.R."/>
            <person name="Fraser-Liggett C.M."/>
            <person name="Ravel J."/>
            <person name="Rabinowicz P.D."/>
        </authorList>
    </citation>
    <scope>NUCLEOTIDE SEQUENCE [LARGE SCALE GENOMIC DNA]</scope>
    <source>
        <strain evidence="3">cv. Hale</strain>
    </source>
</reference>
<organism evidence="2 3">
    <name type="scientific">Ricinus communis</name>
    <name type="common">Castor bean</name>
    <dbReference type="NCBI Taxonomy" id="3988"/>
    <lineage>
        <taxon>Eukaryota</taxon>
        <taxon>Viridiplantae</taxon>
        <taxon>Streptophyta</taxon>
        <taxon>Embryophyta</taxon>
        <taxon>Tracheophyta</taxon>
        <taxon>Spermatophyta</taxon>
        <taxon>Magnoliopsida</taxon>
        <taxon>eudicotyledons</taxon>
        <taxon>Gunneridae</taxon>
        <taxon>Pentapetalae</taxon>
        <taxon>rosids</taxon>
        <taxon>fabids</taxon>
        <taxon>Malpighiales</taxon>
        <taxon>Euphorbiaceae</taxon>
        <taxon>Acalyphoideae</taxon>
        <taxon>Acalypheae</taxon>
        <taxon>Ricinus</taxon>
    </lineage>
</organism>